<dbReference type="InterPro" id="IPR036514">
    <property type="entry name" value="SGNH_hydro_sf"/>
</dbReference>
<reference evidence="2" key="1">
    <citation type="journal article" date="2021" name="PeerJ">
        <title>Extensive microbial diversity within the chicken gut microbiome revealed by metagenomics and culture.</title>
        <authorList>
            <person name="Gilroy R."/>
            <person name="Ravi A."/>
            <person name="Getino M."/>
            <person name="Pursley I."/>
            <person name="Horton D.L."/>
            <person name="Alikhan N.F."/>
            <person name="Baker D."/>
            <person name="Gharbi K."/>
            <person name="Hall N."/>
            <person name="Watson M."/>
            <person name="Adriaenssens E.M."/>
            <person name="Foster-Nyarko E."/>
            <person name="Jarju S."/>
            <person name="Secka A."/>
            <person name="Antonio M."/>
            <person name="Oren A."/>
            <person name="Chaudhuri R.R."/>
            <person name="La Ragione R."/>
            <person name="Hildebrand F."/>
            <person name="Pallen M.J."/>
        </authorList>
    </citation>
    <scope>NUCLEOTIDE SEQUENCE</scope>
    <source>
        <strain evidence="2">CHK179-5677</strain>
    </source>
</reference>
<evidence type="ECO:0000259" key="1">
    <source>
        <dbReference type="Pfam" id="PF13472"/>
    </source>
</evidence>
<dbReference type="Pfam" id="PF13472">
    <property type="entry name" value="Lipase_GDSL_2"/>
    <property type="match status" value="1"/>
</dbReference>
<dbReference type="AlphaFoldDB" id="A0A921SST1"/>
<evidence type="ECO:0000313" key="3">
    <source>
        <dbReference type="Proteomes" id="UP000760668"/>
    </source>
</evidence>
<name>A0A921SST1_9FIRM</name>
<dbReference type="SUPFAM" id="SSF52266">
    <property type="entry name" value="SGNH hydrolase"/>
    <property type="match status" value="1"/>
</dbReference>
<dbReference type="GO" id="GO:0016787">
    <property type="term" value="F:hydrolase activity"/>
    <property type="evidence" value="ECO:0007669"/>
    <property type="project" value="UniProtKB-KW"/>
</dbReference>
<dbReference type="Gene3D" id="3.40.50.1110">
    <property type="entry name" value="SGNH hydrolase"/>
    <property type="match status" value="1"/>
</dbReference>
<sequence>MNRTIVALGDGNTRYFLGDEGKCGPLEQAWPAQMEAILAALGAKTAVRNEGVPGETAADAREKFAARSAGAKLCILGFGMEDIRRPERTMVSYLAEMEDMFRQAREQGMGIIALGIPWFDKNYAGELVQTRLPKWNAGLSRLCEACGVPFVDLYQALGDDPDRWYGERKLPRHNLSAAGERKVAELVLPLALRMLQ</sequence>
<reference evidence="2" key="2">
    <citation type="submission" date="2021-09" db="EMBL/GenBank/DDBJ databases">
        <authorList>
            <person name="Gilroy R."/>
        </authorList>
    </citation>
    <scope>NUCLEOTIDE SEQUENCE</scope>
    <source>
        <strain evidence="2">CHK179-5677</strain>
    </source>
</reference>
<organism evidence="2 3">
    <name type="scientific">Pseudoflavonifractor capillosus</name>
    <dbReference type="NCBI Taxonomy" id="106588"/>
    <lineage>
        <taxon>Bacteria</taxon>
        <taxon>Bacillati</taxon>
        <taxon>Bacillota</taxon>
        <taxon>Clostridia</taxon>
        <taxon>Eubacteriales</taxon>
        <taxon>Oscillospiraceae</taxon>
        <taxon>Pseudoflavonifractor</taxon>
    </lineage>
</organism>
<proteinExistence type="predicted"/>
<evidence type="ECO:0000313" key="2">
    <source>
        <dbReference type="EMBL" id="HJG87185.1"/>
    </source>
</evidence>
<protein>
    <submittedName>
        <fullName evidence="2">SGNH/GDSL hydrolase family protein</fullName>
    </submittedName>
</protein>
<comment type="caution">
    <text evidence="2">The sequence shown here is derived from an EMBL/GenBank/DDBJ whole genome shotgun (WGS) entry which is preliminary data.</text>
</comment>
<accession>A0A921SST1</accession>
<dbReference type="EMBL" id="DYUC01000094">
    <property type="protein sequence ID" value="HJG87185.1"/>
    <property type="molecule type" value="Genomic_DNA"/>
</dbReference>
<keyword evidence="2" id="KW-0378">Hydrolase</keyword>
<dbReference type="RefSeq" id="WP_294533435.1">
    <property type="nucleotide sequence ID" value="NZ_DYUC01000094.1"/>
</dbReference>
<dbReference type="InterPro" id="IPR013830">
    <property type="entry name" value="SGNH_hydro"/>
</dbReference>
<feature type="domain" description="SGNH hydrolase-type esterase" evidence="1">
    <location>
        <begin position="25"/>
        <end position="167"/>
    </location>
</feature>
<gene>
    <name evidence="2" type="ORF">K8V01_09225</name>
</gene>
<dbReference type="Proteomes" id="UP000760668">
    <property type="component" value="Unassembled WGS sequence"/>
</dbReference>